<dbReference type="OrthoDB" id="348201at2759"/>
<dbReference type="Proteomes" id="UP000011668">
    <property type="component" value="Unassembled WGS sequence"/>
</dbReference>
<feature type="region of interest" description="Disordered" evidence="1">
    <location>
        <begin position="30"/>
        <end position="98"/>
    </location>
</feature>
<feature type="compositionally biased region" description="Polar residues" evidence="1">
    <location>
        <begin position="314"/>
        <end position="325"/>
    </location>
</feature>
<evidence type="ECO:0000313" key="5">
    <source>
        <dbReference type="Proteomes" id="UP000011668"/>
    </source>
</evidence>
<gene>
    <name evidence="4" type="ORF">AG1IA_09102</name>
</gene>
<protein>
    <submittedName>
        <fullName evidence="4">Cytoplasmic protein</fullName>
    </submittedName>
</protein>
<feature type="region of interest" description="Disordered" evidence="1">
    <location>
        <begin position="297"/>
        <end position="341"/>
    </location>
</feature>
<dbReference type="InterPro" id="IPR013929">
    <property type="entry name" value="RPAP1_C"/>
</dbReference>
<dbReference type="Pfam" id="PF08620">
    <property type="entry name" value="RPAP1_C"/>
    <property type="match status" value="1"/>
</dbReference>
<feature type="domain" description="RPAP1 C-terminal" evidence="2">
    <location>
        <begin position="468"/>
        <end position="501"/>
    </location>
</feature>
<feature type="region of interest" description="Disordered" evidence="1">
    <location>
        <begin position="138"/>
        <end position="285"/>
    </location>
</feature>
<dbReference type="Pfam" id="PF25766">
    <property type="entry name" value="TPR_RPAP1"/>
    <property type="match status" value="1"/>
</dbReference>
<dbReference type="InterPro" id="IPR039913">
    <property type="entry name" value="RPAP1/Rba50"/>
</dbReference>
<feature type="compositionally biased region" description="Polar residues" evidence="1">
    <location>
        <begin position="252"/>
        <end position="261"/>
    </location>
</feature>
<dbReference type="HOGENOM" id="CLU_006940_0_0_1"/>
<sequence>MFSAELPCTIDSIPLAMSLIGSVVERTPNATGSTTSMTPFPVSSDPKTGFPRQRKSAFRQTMEAARPMNRDGTIPVVKPSSEVAGTQSGDSSDASWRSTMEAENARKVAFMTDEERQEELRQLSSKFGDIAELRSILTRAKESRSRPDNKGTTSPTIEEVSDEDNPKVPPLEAPSPLVHNPQHRVATPPRPVLSRRSSVSGVSRTGANTPGASGVRFAQVTPRDVFTYPSAPTSPKRTTLLIEAPPTGGSGENVTKLQWQGKTPLGTEPTKLAQNEPQTSSIESAAVPEDQAKKIESTHPLSQFSPSPSSSTSDMTLNASSRTSKSGGGAAATPFPRLDPIDTQATPEAIRQQYFPNEPKNNPNLAWMADLPEIPDTPVTSEYAYIDGMGEKFIIREEVGFGLDGTPIPQEIAKEMPAHDGLHHNSRGTAGKSESTWVWACKAGVGAVCVGVAAAVSLKAPFLRSFDIGYTLGDLLHLARSTAPMQRAMALDALARLIIRVGRCELGTWFPRSDNCEDRDRADSTQTENKVVLPAAKLRKLVIDSATSALSERGAVGTRAVDCLYAALVVWDHDLELVDNVELSLRPVGANESNLHVMPSNYVTPEAASPSESGLDEMKVVDNLVLDPILETAIRQFSARSLPRSVLGRLLEVIVRLSRQSRAHASSIIASSGLIAEVMRLFILSGSPYTDSSDSEQPDPLAIRLLTILARSSRQNANLLLDPTDTLLRFVAVLPPEDVPPTLLIATLDLYSVLGQYGMYAHIATTAADSFDALSKYVRMRKDPSLSKSWLRLRMVWTACSIDPHSTTPPHEILWSQVEGWRWTEDTITWAQDTEVEIGVIAEAWGALAIWLEGAAVNGVRAGAMEREQVIQALKGEPQSTRLRNLLDSAIARLTDSLSEGGLAFWSKNQSIIDAYFVYAALRLDLALLPSSNTDRGSKLGPPLALPLETISQLIDNIALNPIWSMVYSQHTTPPYAYARLTPLGLCMGAFLLLARRIDFLRGSDWLKSALITLHRLGPSCADIAARLLHEIGTALVEEPNLSHLSNHVTETSWNALLPFLLHDLQPNSELIVAPMMPSSASVSHITTQLLPSRPSLGGKLCGLPAHRDWTMNPLDHLLHSGTSPAFKSLPKEWDSDEVDVVRTVLALACARETILRDEPTLRMTSSEISFGCMRVFMLEHDQPHDDSSSEIFRDSHVERLMSQLLSKVSLGSGHSQQNPSPSPLELVANVRLSGQPFYQFYTDLVGLYDAVSFAHPLFSCILLPPLSMNYARDYRRLLWGDYGHILRSIQTELPEVPSDTLEEWLWPRDKDAEMIGWYVKALMKGGVQGFLRFIAVHHVATSIWPEFDNFENASEWSMSPQDKDRSRMIIGAMVHQAGPALLGALMLYEQRRTGFILYPDCYEGRGLDRERRLRRLEWAVDLCGERVRQRLENVFDGSC</sequence>
<dbReference type="GO" id="GO:0006366">
    <property type="term" value="P:transcription by RNA polymerase II"/>
    <property type="evidence" value="ECO:0007669"/>
    <property type="project" value="InterPro"/>
</dbReference>
<comment type="caution">
    <text evidence="4">The sequence shown here is derived from an EMBL/GenBank/DDBJ whole genome shotgun (WGS) entry which is preliminary data.</text>
</comment>
<feature type="compositionally biased region" description="Low complexity" evidence="1">
    <location>
        <begin position="300"/>
        <end position="313"/>
    </location>
</feature>
<feature type="compositionally biased region" description="Polar residues" evidence="1">
    <location>
        <begin position="83"/>
        <end position="98"/>
    </location>
</feature>
<dbReference type="OMA" id="GKPMSAF"/>
<dbReference type="PANTHER" id="PTHR21483:SF18">
    <property type="entry name" value="RNA POLYMERASE II-ASSOCIATED PROTEIN 1"/>
    <property type="match status" value="1"/>
</dbReference>
<evidence type="ECO:0000259" key="3">
    <source>
        <dbReference type="Pfam" id="PF25766"/>
    </source>
</evidence>
<dbReference type="STRING" id="983506.L8WJG6"/>
<dbReference type="InterPro" id="IPR057989">
    <property type="entry name" value="TPR_RPAP1/MINIYO-like"/>
</dbReference>
<accession>L8WJG6</accession>
<proteinExistence type="predicted"/>
<feature type="domain" description="RPAP1/MINIYO-like TPR repeats" evidence="3">
    <location>
        <begin position="1132"/>
        <end position="1344"/>
    </location>
</feature>
<organism evidence="4 5">
    <name type="scientific">Thanatephorus cucumeris (strain AG1-IA)</name>
    <name type="common">Rice sheath blight fungus</name>
    <name type="synonym">Rhizoctonia solani</name>
    <dbReference type="NCBI Taxonomy" id="983506"/>
    <lineage>
        <taxon>Eukaryota</taxon>
        <taxon>Fungi</taxon>
        <taxon>Dikarya</taxon>
        <taxon>Basidiomycota</taxon>
        <taxon>Agaricomycotina</taxon>
        <taxon>Agaricomycetes</taxon>
        <taxon>Cantharellales</taxon>
        <taxon>Ceratobasidiaceae</taxon>
        <taxon>Rhizoctonia</taxon>
        <taxon>Rhizoctonia solani AG-1</taxon>
    </lineage>
</organism>
<evidence type="ECO:0000259" key="2">
    <source>
        <dbReference type="Pfam" id="PF08620"/>
    </source>
</evidence>
<reference evidence="4 5" key="1">
    <citation type="journal article" date="2013" name="Nat. Commun.">
        <title>The evolution and pathogenic mechanisms of the rice sheath blight pathogen.</title>
        <authorList>
            <person name="Zheng A."/>
            <person name="Lin R."/>
            <person name="Xu L."/>
            <person name="Qin P."/>
            <person name="Tang C."/>
            <person name="Ai P."/>
            <person name="Zhang D."/>
            <person name="Liu Y."/>
            <person name="Sun Z."/>
            <person name="Feng H."/>
            <person name="Wang Y."/>
            <person name="Chen Y."/>
            <person name="Liang X."/>
            <person name="Fu R."/>
            <person name="Li Q."/>
            <person name="Zhang J."/>
            <person name="Yu X."/>
            <person name="Xie Z."/>
            <person name="Ding L."/>
            <person name="Guan P."/>
            <person name="Tang J."/>
            <person name="Liang Y."/>
            <person name="Wang S."/>
            <person name="Deng Q."/>
            <person name="Li S."/>
            <person name="Zhu J."/>
            <person name="Wang L."/>
            <person name="Liu H."/>
            <person name="Li P."/>
        </authorList>
    </citation>
    <scope>NUCLEOTIDE SEQUENCE [LARGE SCALE GENOMIC DNA]</scope>
    <source>
        <strain evidence="5">AG-1 IA</strain>
    </source>
</reference>
<keyword evidence="5" id="KW-1185">Reference proteome</keyword>
<dbReference type="EMBL" id="AFRT01003022">
    <property type="protein sequence ID" value="ELU36867.1"/>
    <property type="molecule type" value="Genomic_DNA"/>
</dbReference>
<dbReference type="PANTHER" id="PTHR21483">
    <property type="entry name" value="RNA POLYMERASE II-ASSOCIATED PROTEIN 1"/>
    <property type="match status" value="1"/>
</dbReference>
<name>L8WJG6_THACA</name>
<evidence type="ECO:0000256" key="1">
    <source>
        <dbReference type="SAM" id="MobiDB-lite"/>
    </source>
</evidence>
<feature type="compositionally biased region" description="Low complexity" evidence="1">
    <location>
        <begin position="192"/>
        <end position="204"/>
    </location>
</feature>
<feature type="compositionally biased region" description="Basic and acidic residues" evidence="1">
    <location>
        <begin position="139"/>
        <end position="149"/>
    </location>
</feature>
<feature type="compositionally biased region" description="Polar residues" evidence="1">
    <location>
        <begin position="272"/>
        <end position="283"/>
    </location>
</feature>
<evidence type="ECO:0000313" key="4">
    <source>
        <dbReference type="EMBL" id="ELU36867.1"/>
    </source>
</evidence>